<protein>
    <submittedName>
        <fullName evidence="2">Uncharacterized protein</fullName>
    </submittedName>
</protein>
<keyword evidence="1" id="KW-0472">Membrane</keyword>
<dbReference type="EMBL" id="CP116423">
    <property type="protein sequence ID" value="WCE69395.1"/>
    <property type="molecule type" value="Genomic_DNA"/>
</dbReference>
<feature type="transmembrane region" description="Helical" evidence="1">
    <location>
        <begin position="6"/>
        <end position="23"/>
    </location>
</feature>
<evidence type="ECO:0000313" key="3">
    <source>
        <dbReference type="Proteomes" id="UP001210770"/>
    </source>
</evidence>
<dbReference type="RefSeq" id="WP_271687726.1">
    <property type="nucleotide sequence ID" value="NZ_CP116423.1"/>
</dbReference>
<proteinExistence type="predicted"/>
<evidence type="ECO:0000313" key="2">
    <source>
        <dbReference type="EMBL" id="WCE69395.1"/>
    </source>
</evidence>
<gene>
    <name evidence="2" type="ORF">PL336_11350</name>
</gene>
<feature type="transmembrane region" description="Helical" evidence="1">
    <location>
        <begin position="62"/>
        <end position="83"/>
    </location>
</feature>
<keyword evidence="1" id="KW-1133">Transmembrane helix</keyword>
<evidence type="ECO:0000256" key="1">
    <source>
        <dbReference type="SAM" id="Phobius"/>
    </source>
</evidence>
<keyword evidence="1" id="KW-0812">Transmembrane</keyword>
<reference evidence="2" key="1">
    <citation type="submission" date="2023-01" db="EMBL/GenBank/DDBJ databases">
        <title>Comparative genomic analysis of cold water coral derived Sulfitobacter faviae: insights into their metabolism and habitat adaptation.</title>
        <authorList>
            <person name="Guo Y."/>
            <person name="Lin S."/>
            <person name="Huang Z."/>
            <person name="Tang K."/>
            <person name="Wang X."/>
        </authorList>
    </citation>
    <scope>NUCLEOTIDE SEQUENCE</scope>
    <source>
        <strain evidence="2">SCSIO W_1865</strain>
    </source>
</reference>
<sequence length="99" mass="11011">MTLTPTLVALLSVFAVWMIACIWTGFRARVLWFFLVLAIGLALNATWMVFGLNARVFEPHALLAQLSVLFYAVGGFGLGWLAGRVAKRWRESRVDPPSS</sequence>
<dbReference type="Proteomes" id="UP001210770">
    <property type="component" value="Chromosome"/>
</dbReference>
<organism evidence="2 3">
    <name type="scientific">Sulfitobacter faviae</name>
    <dbReference type="NCBI Taxonomy" id="1775881"/>
    <lineage>
        <taxon>Bacteria</taxon>
        <taxon>Pseudomonadati</taxon>
        <taxon>Pseudomonadota</taxon>
        <taxon>Alphaproteobacteria</taxon>
        <taxon>Rhodobacterales</taxon>
        <taxon>Roseobacteraceae</taxon>
        <taxon>Sulfitobacter</taxon>
    </lineage>
</organism>
<name>A0AAX3LLJ2_9RHOB</name>
<accession>A0AAX3LLJ2</accession>
<dbReference type="AlphaFoldDB" id="A0AAX3LLJ2"/>
<feature type="transmembrane region" description="Helical" evidence="1">
    <location>
        <begin position="30"/>
        <end position="50"/>
    </location>
</feature>